<dbReference type="AlphaFoldDB" id="A0A6A8M8Q4"/>
<organism evidence="12">
    <name type="scientific">Baileyella intestinalis</name>
    <dbReference type="NCBI Taxonomy" id="2606709"/>
    <lineage>
        <taxon>Bacteria</taxon>
        <taxon>Bacillati</taxon>
        <taxon>Bacillota</taxon>
        <taxon>Clostridia</taxon>
        <taxon>Peptostreptococcales</taxon>
        <taxon>Anaerovoracaceae</taxon>
        <taxon>Baileyella</taxon>
    </lineage>
</organism>
<keyword evidence="7 10" id="KW-0119">Carbohydrate metabolism</keyword>
<evidence type="ECO:0000256" key="3">
    <source>
        <dbReference type="ARBA" id="ARBA00012560"/>
    </source>
</evidence>
<gene>
    <name evidence="12" type="primary">malQ</name>
    <name evidence="12" type="ORF">FYJ66_07030</name>
</gene>
<dbReference type="PANTHER" id="PTHR32438:SF5">
    <property type="entry name" value="4-ALPHA-GLUCANOTRANSFERASE DPE1, CHLOROPLASTIC_AMYLOPLASTIC"/>
    <property type="match status" value="1"/>
</dbReference>
<evidence type="ECO:0000256" key="8">
    <source>
        <dbReference type="ARBA" id="ARBA00031423"/>
    </source>
</evidence>
<evidence type="ECO:0000256" key="9">
    <source>
        <dbReference type="ARBA" id="ARBA00031501"/>
    </source>
</evidence>
<comment type="similarity">
    <text evidence="2 10">Belongs to the disproportionating enzyme family.</text>
</comment>
<dbReference type="InterPro" id="IPR003385">
    <property type="entry name" value="Glyco_hydro_77"/>
</dbReference>
<dbReference type="EMBL" id="VUNB01000005">
    <property type="protein sequence ID" value="MST69341.1"/>
    <property type="molecule type" value="Genomic_DNA"/>
</dbReference>
<feature type="compositionally biased region" description="Basic and acidic residues" evidence="11">
    <location>
        <begin position="1"/>
        <end position="19"/>
    </location>
</feature>
<reference evidence="12" key="1">
    <citation type="submission" date="2019-09" db="EMBL/GenBank/DDBJ databases">
        <title>In-depth cultivation of the pig gut microbiome towards novel bacterial diversity and tailored functional studies.</title>
        <authorList>
            <person name="Wylensek D."/>
            <person name="Hitch T.C.A."/>
            <person name="Clavel T."/>
        </authorList>
    </citation>
    <scope>NUCLEOTIDE SEQUENCE</scope>
    <source>
        <strain evidence="12">RF-744-FAT-WT-3</strain>
    </source>
</reference>
<evidence type="ECO:0000256" key="10">
    <source>
        <dbReference type="RuleBase" id="RU361207"/>
    </source>
</evidence>
<dbReference type="Pfam" id="PF02446">
    <property type="entry name" value="Glyco_hydro_77"/>
    <property type="match status" value="1"/>
</dbReference>
<evidence type="ECO:0000256" key="6">
    <source>
        <dbReference type="ARBA" id="ARBA00022679"/>
    </source>
</evidence>
<dbReference type="NCBIfam" id="NF011080">
    <property type="entry name" value="PRK14508.1-3"/>
    <property type="match status" value="1"/>
</dbReference>
<comment type="caution">
    <text evidence="12">The sequence shown here is derived from an EMBL/GenBank/DDBJ whole genome shotgun (WGS) entry which is preliminary data.</text>
</comment>
<name>A0A6A8M8Q4_9FIRM</name>
<dbReference type="SUPFAM" id="SSF51445">
    <property type="entry name" value="(Trans)glycosidases"/>
    <property type="match status" value="1"/>
</dbReference>
<evidence type="ECO:0000256" key="11">
    <source>
        <dbReference type="SAM" id="MobiDB-lite"/>
    </source>
</evidence>
<sequence>MSFPPELKKEISKARKDGDSPGWMKRQAGVLMPVFSLPSPHGIGCFDKEARHFIDMLALSGQSCWQILPLNPAGDYDSPYQPRTCFGGDPIYIDPEQLLEGGLVTEEEMEKMDQIIASSGGAQSAEDNVNYKAVRKGRDYVFRKAFSRFIPDGQFDAFLKASKFWLDDYALFQTIADFTGSYAWNQWPSGLRFRRAKALKDFETSHKQELEYVKWLQFLFFTQWKKIMEYSHSRGISIVGDIPIYASFESADCWASPELFQLDENRIPENVAGAPPDGFSPDGQVWGNPLYQWEVHKAQGYSWWISRIRHNLQQFDILRLDHTRGFSSYFSIPADKGIASEGQWEKGPGTDFFRHLHQALGDTALIAEDLGFITEDVKEMVEDAGLPGMKVLQFAFDGDPHNPYLPENIPVNSVVYTGTHDNDTTAGWYDQLDHNGKKFVTRWLRQGQGIHESQNCRAPFFSPRSVAAAMVQRALMSKAFLCIIPIGDYLLLGTEGRINTPGTVGINWSWRMNRSLFTEDLARSIARLAKQSGRSRK</sequence>
<dbReference type="EC" id="2.4.1.25" evidence="3 10"/>
<evidence type="ECO:0000256" key="1">
    <source>
        <dbReference type="ARBA" id="ARBA00000439"/>
    </source>
</evidence>
<dbReference type="GO" id="GO:0004134">
    <property type="term" value="F:4-alpha-glucanotransferase activity"/>
    <property type="evidence" value="ECO:0007669"/>
    <property type="project" value="UniProtKB-EC"/>
</dbReference>
<proteinExistence type="inferred from homology"/>
<comment type="catalytic activity">
    <reaction evidence="1 10">
        <text>Transfers a segment of a (1-&gt;4)-alpha-D-glucan to a new position in an acceptor, which may be glucose or a (1-&gt;4)-alpha-D-glucan.</text>
        <dbReference type="EC" id="2.4.1.25"/>
    </reaction>
</comment>
<keyword evidence="6 10" id="KW-0808">Transferase</keyword>
<evidence type="ECO:0000256" key="5">
    <source>
        <dbReference type="ARBA" id="ARBA00022676"/>
    </source>
</evidence>
<dbReference type="InterPro" id="IPR017853">
    <property type="entry name" value="GH"/>
</dbReference>
<evidence type="ECO:0000256" key="4">
    <source>
        <dbReference type="ARBA" id="ARBA00020295"/>
    </source>
</evidence>
<dbReference type="NCBIfam" id="TIGR00217">
    <property type="entry name" value="malQ"/>
    <property type="match status" value="1"/>
</dbReference>
<evidence type="ECO:0000256" key="7">
    <source>
        <dbReference type="ARBA" id="ARBA00023277"/>
    </source>
</evidence>
<evidence type="ECO:0000313" key="12">
    <source>
        <dbReference type="EMBL" id="MST69341.1"/>
    </source>
</evidence>
<dbReference type="PANTHER" id="PTHR32438">
    <property type="entry name" value="4-ALPHA-GLUCANOTRANSFERASE DPE1, CHLOROPLASTIC/AMYLOPLASTIC"/>
    <property type="match status" value="1"/>
</dbReference>
<protein>
    <recommendedName>
        <fullName evidence="4 10">4-alpha-glucanotransferase</fullName>
        <ecNumber evidence="3 10">2.4.1.25</ecNumber>
    </recommendedName>
    <alternativeName>
        <fullName evidence="8 10">Amylomaltase</fullName>
    </alternativeName>
    <alternativeName>
        <fullName evidence="9 10">Disproportionating enzyme</fullName>
    </alternativeName>
</protein>
<evidence type="ECO:0000256" key="2">
    <source>
        <dbReference type="ARBA" id="ARBA00005684"/>
    </source>
</evidence>
<dbReference type="Gene3D" id="3.20.20.80">
    <property type="entry name" value="Glycosidases"/>
    <property type="match status" value="1"/>
</dbReference>
<keyword evidence="5 10" id="KW-0328">Glycosyltransferase</keyword>
<dbReference type="GO" id="GO:0005975">
    <property type="term" value="P:carbohydrate metabolic process"/>
    <property type="evidence" value="ECO:0007669"/>
    <property type="project" value="InterPro"/>
</dbReference>
<dbReference type="RefSeq" id="WP_154572809.1">
    <property type="nucleotide sequence ID" value="NZ_VUNB01000005.1"/>
</dbReference>
<feature type="region of interest" description="Disordered" evidence="11">
    <location>
        <begin position="1"/>
        <end position="23"/>
    </location>
</feature>
<accession>A0A6A8M8Q4</accession>